<accession>A0A9P0FE09</accession>
<evidence type="ECO:0000256" key="6">
    <source>
        <dbReference type="SAM" id="MobiDB-lite"/>
    </source>
</evidence>
<dbReference type="PROSITE" id="PS00028">
    <property type="entry name" value="ZINC_FINGER_C2H2_1"/>
    <property type="match status" value="1"/>
</dbReference>
<evidence type="ECO:0000313" key="8">
    <source>
        <dbReference type="EMBL" id="CAH0549282.1"/>
    </source>
</evidence>
<keyword evidence="4" id="KW-0862">Zinc</keyword>
<feature type="region of interest" description="Disordered" evidence="6">
    <location>
        <begin position="10"/>
        <end position="31"/>
    </location>
</feature>
<keyword evidence="9" id="KW-1185">Reference proteome</keyword>
<evidence type="ECO:0000256" key="5">
    <source>
        <dbReference type="PROSITE-ProRule" id="PRU00042"/>
    </source>
</evidence>
<keyword evidence="2" id="KW-0677">Repeat</keyword>
<reference evidence="8" key="1">
    <citation type="submission" date="2021-12" db="EMBL/GenBank/DDBJ databases">
        <authorList>
            <person name="King R."/>
        </authorList>
    </citation>
    <scope>NUCLEOTIDE SEQUENCE</scope>
</reference>
<evidence type="ECO:0000259" key="7">
    <source>
        <dbReference type="PROSITE" id="PS50157"/>
    </source>
</evidence>
<protein>
    <recommendedName>
        <fullName evidence="7">C2H2-type domain-containing protein</fullName>
    </recommendedName>
</protein>
<dbReference type="Proteomes" id="UP001154078">
    <property type="component" value="Chromosome 11"/>
</dbReference>
<dbReference type="EMBL" id="OV121142">
    <property type="protein sequence ID" value="CAH0549282.1"/>
    <property type="molecule type" value="Genomic_DNA"/>
</dbReference>
<dbReference type="GO" id="GO:0045944">
    <property type="term" value="P:positive regulation of transcription by RNA polymerase II"/>
    <property type="evidence" value="ECO:0007669"/>
    <property type="project" value="TreeGrafter"/>
</dbReference>
<dbReference type="GO" id="GO:0005634">
    <property type="term" value="C:nucleus"/>
    <property type="evidence" value="ECO:0007669"/>
    <property type="project" value="TreeGrafter"/>
</dbReference>
<proteinExistence type="predicted"/>
<sequence>MEEIVVKIEPVDESKGDISSAELETPSTSGKAIKQEIKEELDDDSFVVYVKEELETPTEVEIEFQVKDEIFLDKGSNDGDEDFSCKIREDDKIGHNFDCVYKCVHCSIQFFNRDLYLRHEKLCLKPKVDKEKFFKCDICLEKYQTRADLFKHKKYEHLKIHDNQNHVEENCVNTSSEIHTCKKCSFSTINKSTYNTHMAVCPKLKKVKWHKCDLCPYRSFIKGSLIRHTKTHSKIKDLKCSFCNYYSNEKISLDNHVLSKHLDCLNDSNRSIITSKVHACQYCNYKTAQISNFKSHLKNNHLF</sequence>
<dbReference type="OrthoDB" id="3561125at2759"/>
<evidence type="ECO:0000313" key="9">
    <source>
        <dbReference type="Proteomes" id="UP001154078"/>
    </source>
</evidence>
<dbReference type="PANTHER" id="PTHR24403:SF67">
    <property type="entry name" value="FI01116P-RELATED"/>
    <property type="match status" value="1"/>
</dbReference>
<dbReference type="InterPro" id="IPR050688">
    <property type="entry name" value="Zinc_finger/UBP_domain"/>
</dbReference>
<evidence type="ECO:0000256" key="4">
    <source>
        <dbReference type="ARBA" id="ARBA00022833"/>
    </source>
</evidence>
<gene>
    <name evidence="8" type="ORF">MELIAE_LOCUS2476</name>
</gene>
<evidence type="ECO:0000256" key="2">
    <source>
        <dbReference type="ARBA" id="ARBA00022737"/>
    </source>
</evidence>
<dbReference type="GO" id="GO:0008270">
    <property type="term" value="F:zinc ion binding"/>
    <property type="evidence" value="ECO:0007669"/>
    <property type="project" value="UniProtKB-KW"/>
</dbReference>
<evidence type="ECO:0000256" key="3">
    <source>
        <dbReference type="ARBA" id="ARBA00022771"/>
    </source>
</evidence>
<organism evidence="8 9">
    <name type="scientific">Brassicogethes aeneus</name>
    <name type="common">Rape pollen beetle</name>
    <name type="synonym">Meligethes aeneus</name>
    <dbReference type="NCBI Taxonomy" id="1431903"/>
    <lineage>
        <taxon>Eukaryota</taxon>
        <taxon>Metazoa</taxon>
        <taxon>Ecdysozoa</taxon>
        <taxon>Arthropoda</taxon>
        <taxon>Hexapoda</taxon>
        <taxon>Insecta</taxon>
        <taxon>Pterygota</taxon>
        <taxon>Neoptera</taxon>
        <taxon>Endopterygota</taxon>
        <taxon>Coleoptera</taxon>
        <taxon>Polyphaga</taxon>
        <taxon>Cucujiformia</taxon>
        <taxon>Nitidulidae</taxon>
        <taxon>Meligethinae</taxon>
        <taxon>Brassicogethes</taxon>
    </lineage>
</organism>
<name>A0A9P0FE09_BRAAE</name>
<dbReference type="InterPro" id="IPR013087">
    <property type="entry name" value="Znf_C2H2_type"/>
</dbReference>
<dbReference type="AlphaFoldDB" id="A0A9P0FE09"/>
<dbReference type="PROSITE" id="PS50157">
    <property type="entry name" value="ZINC_FINGER_C2H2_2"/>
    <property type="match status" value="1"/>
</dbReference>
<dbReference type="SMART" id="SM00355">
    <property type="entry name" value="ZnF_C2H2"/>
    <property type="match status" value="6"/>
</dbReference>
<keyword evidence="3 5" id="KW-0863">Zinc-finger</keyword>
<dbReference type="SUPFAM" id="SSF57667">
    <property type="entry name" value="beta-beta-alpha zinc fingers"/>
    <property type="match status" value="2"/>
</dbReference>
<dbReference type="Gene3D" id="3.30.160.60">
    <property type="entry name" value="Classic Zinc Finger"/>
    <property type="match status" value="2"/>
</dbReference>
<feature type="domain" description="C2H2-type" evidence="7">
    <location>
        <begin position="134"/>
        <end position="166"/>
    </location>
</feature>
<dbReference type="PANTHER" id="PTHR24403">
    <property type="entry name" value="ZINC FINGER PROTEIN"/>
    <property type="match status" value="1"/>
</dbReference>
<dbReference type="InterPro" id="IPR036236">
    <property type="entry name" value="Znf_C2H2_sf"/>
</dbReference>
<evidence type="ECO:0000256" key="1">
    <source>
        <dbReference type="ARBA" id="ARBA00022723"/>
    </source>
</evidence>
<keyword evidence="1" id="KW-0479">Metal-binding</keyword>